<dbReference type="GO" id="GO:0015031">
    <property type="term" value="P:protein transport"/>
    <property type="evidence" value="ECO:0007669"/>
    <property type="project" value="UniProtKB-KW"/>
</dbReference>
<evidence type="ECO:0000256" key="10">
    <source>
        <dbReference type="SAM" id="MobiDB-lite"/>
    </source>
</evidence>
<feature type="region of interest" description="Disordered" evidence="10">
    <location>
        <begin position="127"/>
        <end position="159"/>
    </location>
</feature>
<dbReference type="GO" id="GO:0031992">
    <property type="term" value="F:energy transducer activity"/>
    <property type="evidence" value="ECO:0007669"/>
    <property type="project" value="TreeGrafter"/>
</dbReference>
<dbReference type="PANTHER" id="PTHR33446:SF2">
    <property type="entry name" value="PROTEIN TONB"/>
    <property type="match status" value="1"/>
</dbReference>
<dbReference type="SUPFAM" id="SSF74653">
    <property type="entry name" value="TolA/TonB C-terminal domain"/>
    <property type="match status" value="1"/>
</dbReference>
<evidence type="ECO:0000256" key="8">
    <source>
        <dbReference type="ARBA" id="ARBA00022989"/>
    </source>
</evidence>
<evidence type="ECO:0000256" key="1">
    <source>
        <dbReference type="ARBA" id="ARBA00004383"/>
    </source>
</evidence>
<feature type="compositionally biased region" description="Basic residues" evidence="10">
    <location>
        <begin position="144"/>
        <end position="155"/>
    </location>
</feature>
<keyword evidence="3" id="KW-0813">Transport</keyword>
<organism evidence="13 14">
    <name type="scientific">Methylobacter tundripaludum</name>
    <dbReference type="NCBI Taxonomy" id="173365"/>
    <lineage>
        <taxon>Bacteria</taxon>
        <taxon>Pseudomonadati</taxon>
        <taxon>Pseudomonadota</taxon>
        <taxon>Gammaproteobacteria</taxon>
        <taxon>Methylococcales</taxon>
        <taxon>Methylococcaceae</taxon>
        <taxon>Methylobacter</taxon>
    </lineage>
</organism>
<keyword evidence="14" id="KW-1185">Reference proteome</keyword>
<keyword evidence="6 11" id="KW-0812">Transmembrane</keyword>
<evidence type="ECO:0000256" key="5">
    <source>
        <dbReference type="ARBA" id="ARBA00022519"/>
    </source>
</evidence>
<dbReference type="OrthoDB" id="9792439at2"/>
<dbReference type="GO" id="GO:0055085">
    <property type="term" value="P:transmembrane transport"/>
    <property type="evidence" value="ECO:0007669"/>
    <property type="project" value="InterPro"/>
</dbReference>
<evidence type="ECO:0000256" key="2">
    <source>
        <dbReference type="ARBA" id="ARBA00006555"/>
    </source>
</evidence>
<feature type="compositionally biased region" description="Pro residues" evidence="10">
    <location>
        <begin position="129"/>
        <end position="138"/>
    </location>
</feature>
<keyword evidence="9 11" id="KW-0472">Membrane</keyword>
<protein>
    <submittedName>
        <fullName evidence="13">Outer membrane transport energization protein TonB</fullName>
    </submittedName>
</protein>
<dbReference type="RefSeq" id="WP_146083371.1">
    <property type="nucleotide sequence ID" value="NZ_PTIY01000031.1"/>
</dbReference>
<dbReference type="InterPro" id="IPR006260">
    <property type="entry name" value="TonB/TolA_C"/>
</dbReference>
<comment type="caution">
    <text evidence="13">The sequence shown here is derived from an EMBL/GenBank/DDBJ whole genome shotgun (WGS) entry which is preliminary data.</text>
</comment>
<dbReference type="PROSITE" id="PS52015">
    <property type="entry name" value="TONB_CTD"/>
    <property type="match status" value="1"/>
</dbReference>
<evidence type="ECO:0000256" key="9">
    <source>
        <dbReference type="ARBA" id="ARBA00023136"/>
    </source>
</evidence>
<dbReference type="Pfam" id="PF03544">
    <property type="entry name" value="TonB_C"/>
    <property type="match status" value="1"/>
</dbReference>
<evidence type="ECO:0000256" key="4">
    <source>
        <dbReference type="ARBA" id="ARBA00022475"/>
    </source>
</evidence>
<reference evidence="13 14" key="1">
    <citation type="submission" date="2018-02" db="EMBL/GenBank/DDBJ databases">
        <title>Subsurface microbial communities from deep shales in Ohio and West Virginia, USA.</title>
        <authorList>
            <person name="Wrighton K."/>
        </authorList>
    </citation>
    <scope>NUCLEOTIDE SEQUENCE [LARGE SCALE GENOMIC DNA]</scope>
    <source>
        <strain evidence="13 14">OWC-G53F</strain>
    </source>
</reference>
<keyword evidence="4" id="KW-1003">Cell membrane</keyword>
<gene>
    <name evidence="13" type="ORF">B0F88_13112</name>
</gene>
<dbReference type="InterPro" id="IPR051045">
    <property type="entry name" value="TonB-dependent_transducer"/>
</dbReference>
<evidence type="ECO:0000256" key="6">
    <source>
        <dbReference type="ARBA" id="ARBA00022692"/>
    </source>
</evidence>
<evidence type="ECO:0000313" key="14">
    <source>
        <dbReference type="Proteomes" id="UP000238071"/>
    </source>
</evidence>
<evidence type="ECO:0000313" key="13">
    <source>
        <dbReference type="EMBL" id="PPK63759.1"/>
    </source>
</evidence>
<evidence type="ECO:0000256" key="11">
    <source>
        <dbReference type="SAM" id="Phobius"/>
    </source>
</evidence>
<dbReference type="NCBIfam" id="TIGR01352">
    <property type="entry name" value="tonB_Cterm"/>
    <property type="match status" value="1"/>
</dbReference>
<dbReference type="EMBL" id="PTIY01000031">
    <property type="protein sequence ID" value="PPK63759.1"/>
    <property type="molecule type" value="Genomic_DNA"/>
</dbReference>
<evidence type="ECO:0000259" key="12">
    <source>
        <dbReference type="PROSITE" id="PS52015"/>
    </source>
</evidence>
<proteinExistence type="inferred from homology"/>
<feature type="domain" description="TonB C-terminal" evidence="12">
    <location>
        <begin position="202"/>
        <end position="297"/>
    </location>
</feature>
<feature type="transmembrane region" description="Helical" evidence="11">
    <location>
        <begin position="84"/>
        <end position="105"/>
    </location>
</feature>
<accession>A0A2S6GEW7</accession>
<comment type="similarity">
    <text evidence="2">Belongs to the TonB family.</text>
</comment>
<dbReference type="AlphaFoldDB" id="A0A2S6GEW7"/>
<sequence length="297" mass="32582">MRLFQQIKFQFANQQGLIQPSCFHESGRPATNNAEKRQHNLPSIEGGWFDNISASSDGNLTESVSRRSNGLFGKRLTKQRTLKMLVLSSIFVVLLHGLGLIWLSAEQTAPAQPNMMEITIIPVSAPKPKVAPPPPPPASAKTKPLPKKKQPKPTLKKTPVVQEPAEFAPKQQVFDAQPVAQTTVTATTADIAPPTKIEPFIEADMNADYAENPKPDYPSLARSMGWQGTVTLKVQVSEEGLSAAVEIERGSGYEILDESAIKAIRQWRFTPARRGETPIASTVIVPVIFTLQDRNQS</sequence>
<dbReference type="GO" id="GO:0098797">
    <property type="term" value="C:plasma membrane protein complex"/>
    <property type="evidence" value="ECO:0007669"/>
    <property type="project" value="TreeGrafter"/>
</dbReference>
<dbReference type="InterPro" id="IPR037682">
    <property type="entry name" value="TonB_C"/>
</dbReference>
<comment type="subcellular location">
    <subcellularLocation>
        <location evidence="1">Cell inner membrane</location>
        <topology evidence="1">Single-pass membrane protein</topology>
        <orientation evidence="1">Periplasmic side</orientation>
    </subcellularLocation>
</comment>
<name>A0A2S6GEW7_9GAMM</name>
<dbReference type="Gene3D" id="3.30.1150.10">
    <property type="match status" value="1"/>
</dbReference>
<dbReference type="Proteomes" id="UP000238071">
    <property type="component" value="Unassembled WGS sequence"/>
</dbReference>
<dbReference type="PANTHER" id="PTHR33446">
    <property type="entry name" value="PROTEIN TONB-RELATED"/>
    <property type="match status" value="1"/>
</dbReference>
<evidence type="ECO:0000256" key="3">
    <source>
        <dbReference type="ARBA" id="ARBA00022448"/>
    </source>
</evidence>
<keyword evidence="5" id="KW-0997">Cell inner membrane</keyword>
<evidence type="ECO:0000256" key="7">
    <source>
        <dbReference type="ARBA" id="ARBA00022927"/>
    </source>
</evidence>
<keyword evidence="7" id="KW-0653">Protein transport</keyword>
<keyword evidence="8 11" id="KW-1133">Transmembrane helix</keyword>